<evidence type="ECO:0000256" key="1">
    <source>
        <dbReference type="ARBA" id="ARBA00009670"/>
    </source>
</evidence>
<proteinExistence type="inferred from homology"/>
<dbReference type="EMBL" id="MBFR01000019">
    <property type="protein sequence ID" value="PVU97047.1"/>
    <property type="molecule type" value="Genomic_DNA"/>
</dbReference>
<dbReference type="CDD" id="cd13970">
    <property type="entry name" value="ABC1_ADCK3"/>
    <property type="match status" value="1"/>
</dbReference>
<evidence type="ECO:0000256" key="2">
    <source>
        <dbReference type="ARBA" id="ARBA00022679"/>
    </source>
</evidence>
<dbReference type="InterPro" id="IPR034646">
    <property type="entry name" value="ADCK3_dom"/>
</dbReference>
<dbReference type="Proteomes" id="UP000245383">
    <property type="component" value="Unassembled WGS sequence"/>
</dbReference>
<sequence>MNANLLVLAQAVHRTFGLSKTLLQQNITLHANTSSIVPRFLKDLYSSETLPQNNKDVNGLKNIASLVDLPTNALHTLKNEQKSLDSIQSNKTPIPHENQASFQVSDVVDISEIENTKPIKKNMPITKKNHLAENIAPNTENIDNFDSLKDINKTIESNTVISPIIKIEPEKKVSTAEKIQYSISETPKKQLVESRIPASRPERILHYSALAAGLGAGALTETFRRWTGKSSDNAGSAFFSEQNVNRLVSKLTKMRGAALKMGQMLSIQDSSYASKKIEDILIRVQNSANYMPQKQLHKVLEQQLGSNWHESFISFNEKPFAAASIGQVHEAELNDDYAKKYGFKKVAVKVQYPGVVKSIDSDLANIQSLLVISKLLPKGLYLDNTIKVARKELKMECDYIHEAESCELFHNLLKENKKFVIPKIVSELSKSMVLTMEHISGDPVSLATSYDQETRDMVF</sequence>
<evidence type="ECO:0000313" key="7">
    <source>
        <dbReference type="Proteomes" id="UP000245383"/>
    </source>
</evidence>
<keyword evidence="4" id="KW-0067">ATP-binding</keyword>
<dbReference type="GO" id="GO:0006744">
    <property type="term" value="P:ubiquinone biosynthetic process"/>
    <property type="evidence" value="ECO:0007669"/>
    <property type="project" value="TreeGrafter"/>
</dbReference>
<feature type="domain" description="ABC1 atypical kinase-like" evidence="5">
    <location>
        <begin position="283"/>
        <end position="452"/>
    </location>
</feature>
<accession>A0A2T9YXJ4</accession>
<evidence type="ECO:0000259" key="5">
    <source>
        <dbReference type="Pfam" id="PF03109"/>
    </source>
</evidence>
<dbReference type="AlphaFoldDB" id="A0A2T9YXJ4"/>
<comment type="similarity">
    <text evidence="1">Belongs to the protein kinase superfamily. ADCK protein kinase family.</text>
</comment>
<dbReference type="SUPFAM" id="SSF56112">
    <property type="entry name" value="Protein kinase-like (PK-like)"/>
    <property type="match status" value="1"/>
</dbReference>
<dbReference type="PANTHER" id="PTHR43851">
    <property type="match status" value="1"/>
</dbReference>
<keyword evidence="7" id="KW-1185">Reference proteome</keyword>
<dbReference type="PANTHER" id="PTHR43851:SF3">
    <property type="entry name" value="COENZYME Q8"/>
    <property type="match status" value="1"/>
</dbReference>
<evidence type="ECO:0000256" key="3">
    <source>
        <dbReference type="ARBA" id="ARBA00022741"/>
    </source>
</evidence>
<dbReference type="InterPro" id="IPR051409">
    <property type="entry name" value="Atypical_kinase_ADCK"/>
</dbReference>
<reference evidence="6 7" key="1">
    <citation type="journal article" date="2018" name="MBio">
        <title>Comparative Genomics Reveals the Core Gene Toolbox for the Fungus-Insect Symbiosis.</title>
        <authorList>
            <person name="Wang Y."/>
            <person name="Stata M."/>
            <person name="Wang W."/>
            <person name="Stajich J.E."/>
            <person name="White M.M."/>
            <person name="Moncalvo J.M."/>
        </authorList>
    </citation>
    <scope>NUCLEOTIDE SEQUENCE [LARGE SCALE GENOMIC DNA]</scope>
    <source>
        <strain evidence="6 7">SWE-8-4</strain>
    </source>
</reference>
<dbReference type="GO" id="GO:0016740">
    <property type="term" value="F:transferase activity"/>
    <property type="evidence" value="ECO:0007669"/>
    <property type="project" value="UniProtKB-KW"/>
</dbReference>
<dbReference type="Pfam" id="PF03109">
    <property type="entry name" value="ABC1"/>
    <property type="match status" value="1"/>
</dbReference>
<keyword evidence="2" id="KW-0808">Transferase</keyword>
<keyword evidence="3" id="KW-0547">Nucleotide-binding</keyword>
<dbReference type="InterPro" id="IPR004147">
    <property type="entry name" value="ABC1_dom"/>
</dbReference>
<dbReference type="InterPro" id="IPR011009">
    <property type="entry name" value="Kinase-like_dom_sf"/>
</dbReference>
<dbReference type="OrthoDB" id="201153at2759"/>
<dbReference type="STRING" id="133385.A0A2T9YXJ4"/>
<dbReference type="GO" id="GO:0005524">
    <property type="term" value="F:ATP binding"/>
    <property type="evidence" value="ECO:0007669"/>
    <property type="project" value="UniProtKB-KW"/>
</dbReference>
<comment type="caution">
    <text evidence="6">The sequence shown here is derived from an EMBL/GenBank/DDBJ whole genome shotgun (WGS) entry which is preliminary data.</text>
</comment>
<name>A0A2T9YXJ4_9FUNG</name>
<evidence type="ECO:0000313" key="6">
    <source>
        <dbReference type="EMBL" id="PVU97047.1"/>
    </source>
</evidence>
<organism evidence="6 7">
    <name type="scientific">Smittium simulii</name>
    <dbReference type="NCBI Taxonomy" id="133385"/>
    <lineage>
        <taxon>Eukaryota</taxon>
        <taxon>Fungi</taxon>
        <taxon>Fungi incertae sedis</taxon>
        <taxon>Zoopagomycota</taxon>
        <taxon>Kickxellomycotina</taxon>
        <taxon>Harpellomycetes</taxon>
        <taxon>Harpellales</taxon>
        <taxon>Legeriomycetaceae</taxon>
        <taxon>Smittium</taxon>
    </lineage>
</organism>
<evidence type="ECO:0000256" key="4">
    <source>
        <dbReference type="ARBA" id="ARBA00022840"/>
    </source>
</evidence>
<protein>
    <recommendedName>
        <fullName evidence="5">ABC1 atypical kinase-like domain-containing protein</fullName>
    </recommendedName>
</protein>
<gene>
    <name evidence="6" type="ORF">BB561_000807</name>
</gene>